<dbReference type="AlphaFoldDB" id="A0A0A9TH22"/>
<accession>A0A0A9TH22</accession>
<evidence type="ECO:0000313" key="2">
    <source>
        <dbReference type="EMBL" id="JAE23659.1"/>
    </source>
</evidence>
<feature type="region of interest" description="Disordered" evidence="1">
    <location>
        <begin position="26"/>
        <end position="48"/>
    </location>
</feature>
<reference evidence="2" key="2">
    <citation type="journal article" date="2015" name="Data Brief">
        <title>Shoot transcriptome of the giant reed, Arundo donax.</title>
        <authorList>
            <person name="Barrero R.A."/>
            <person name="Guerrero F.D."/>
            <person name="Moolhuijzen P."/>
            <person name="Goolsby J.A."/>
            <person name="Tidwell J."/>
            <person name="Bellgard S.E."/>
            <person name="Bellgard M.I."/>
        </authorList>
    </citation>
    <scope>NUCLEOTIDE SEQUENCE</scope>
    <source>
        <tissue evidence="2">Shoot tissue taken approximately 20 cm above the soil surface</tissue>
    </source>
</reference>
<reference evidence="2" key="1">
    <citation type="submission" date="2014-09" db="EMBL/GenBank/DDBJ databases">
        <authorList>
            <person name="Magalhaes I.L.F."/>
            <person name="Oliveira U."/>
            <person name="Santos F.R."/>
            <person name="Vidigal T.H.D.A."/>
            <person name="Brescovit A.D."/>
            <person name="Santos A.J."/>
        </authorList>
    </citation>
    <scope>NUCLEOTIDE SEQUENCE</scope>
    <source>
        <tissue evidence="2">Shoot tissue taken approximately 20 cm above the soil surface</tissue>
    </source>
</reference>
<dbReference type="EMBL" id="GBRH01174237">
    <property type="protein sequence ID" value="JAE23659.1"/>
    <property type="molecule type" value="Transcribed_RNA"/>
</dbReference>
<name>A0A0A9TH22_ARUDO</name>
<feature type="compositionally biased region" description="Basic and acidic residues" evidence="1">
    <location>
        <begin position="39"/>
        <end position="48"/>
    </location>
</feature>
<sequence>MFVLCASKLAAYFDFPSLDSNKMEKDSRFEANNKQQIKNSEEWRANGY</sequence>
<proteinExistence type="predicted"/>
<protein>
    <submittedName>
        <fullName evidence="2">Uncharacterized protein</fullName>
    </submittedName>
</protein>
<evidence type="ECO:0000256" key="1">
    <source>
        <dbReference type="SAM" id="MobiDB-lite"/>
    </source>
</evidence>
<organism evidence="2">
    <name type="scientific">Arundo donax</name>
    <name type="common">Giant reed</name>
    <name type="synonym">Donax arundinaceus</name>
    <dbReference type="NCBI Taxonomy" id="35708"/>
    <lineage>
        <taxon>Eukaryota</taxon>
        <taxon>Viridiplantae</taxon>
        <taxon>Streptophyta</taxon>
        <taxon>Embryophyta</taxon>
        <taxon>Tracheophyta</taxon>
        <taxon>Spermatophyta</taxon>
        <taxon>Magnoliopsida</taxon>
        <taxon>Liliopsida</taxon>
        <taxon>Poales</taxon>
        <taxon>Poaceae</taxon>
        <taxon>PACMAD clade</taxon>
        <taxon>Arundinoideae</taxon>
        <taxon>Arundineae</taxon>
        <taxon>Arundo</taxon>
    </lineage>
</organism>